<gene>
    <name evidence="3" type="ORF">L5515_008133</name>
</gene>
<feature type="domain" description="7TM GPCR serpentine receptor class x (Srx)" evidence="2">
    <location>
        <begin position="52"/>
        <end position="207"/>
    </location>
</feature>
<dbReference type="AlphaFoldDB" id="A0AAE9F6J8"/>
<proteinExistence type="predicted"/>
<feature type="transmembrane region" description="Helical" evidence="1">
    <location>
        <begin position="238"/>
        <end position="256"/>
    </location>
</feature>
<feature type="transmembrane region" description="Helical" evidence="1">
    <location>
        <begin position="12"/>
        <end position="33"/>
    </location>
</feature>
<feature type="transmembrane region" description="Helical" evidence="1">
    <location>
        <begin position="268"/>
        <end position="286"/>
    </location>
</feature>
<keyword evidence="1" id="KW-0812">Transmembrane</keyword>
<evidence type="ECO:0000313" key="4">
    <source>
        <dbReference type="Proteomes" id="UP000829354"/>
    </source>
</evidence>
<sequence length="319" mass="37752">MQVIKSKAYITHMIWVEILLNVCQHFSVEYVLMTDDQSAVYVFKLVCILFMSIQMWTVNTIRYTMTFLMAVNRFICMVNPKFHKFFQPDTITFFGIGIWMLSFLGSWYLLLLGCFPHFNTDTFVLNTDCEYFQWPDFVYKSHYLLVLTLIMNILMVVYAKLRRCGFFKVAVARVSVVAANRRSRLETYFVIQSFIIFLVMIYDAAYTSFRRSFEPQFNFLPKNVQILLGCQMAYQAKFFIAILMAVNRLWVVLIPIGSEAFSTKRLKIYMVVGWAILFFRQMIIIVPDDCYFKMDLIQFQVMAVCEDKEKHAFRMKIVT</sequence>
<keyword evidence="1" id="KW-0472">Membrane</keyword>
<feature type="domain" description="7TM GPCR serpentine receptor class x (Srx)" evidence="2">
    <location>
        <begin position="229"/>
        <end position="294"/>
    </location>
</feature>
<feature type="transmembrane region" description="Helical" evidence="1">
    <location>
        <begin position="91"/>
        <end position="110"/>
    </location>
</feature>
<organism evidence="3 4">
    <name type="scientific">Caenorhabditis briggsae</name>
    <dbReference type="NCBI Taxonomy" id="6238"/>
    <lineage>
        <taxon>Eukaryota</taxon>
        <taxon>Metazoa</taxon>
        <taxon>Ecdysozoa</taxon>
        <taxon>Nematoda</taxon>
        <taxon>Chromadorea</taxon>
        <taxon>Rhabditida</taxon>
        <taxon>Rhabditina</taxon>
        <taxon>Rhabditomorpha</taxon>
        <taxon>Rhabditoidea</taxon>
        <taxon>Rhabditidae</taxon>
        <taxon>Peloderinae</taxon>
        <taxon>Caenorhabditis</taxon>
    </lineage>
</organism>
<feature type="transmembrane region" description="Helical" evidence="1">
    <location>
        <begin position="141"/>
        <end position="159"/>
    </location>
</feature>
<keyword evidence="4" id="KW-1185">Reference proteome</keyword>
<dbReference type="PANTHER" id="PTHR23018:SF15">
    <property type="entry name" value="G_PROTEIN_RECEP_F1_2 DOMAIN-CONTAINING PROTEIN"/>
    <property type="match status" value="1"/>
</dbReference>
<accession>A0AAE9F6J8</accession>
<dbReference type="PANTHER" id="PTHR23018">
    <property type="entry name" value="SERPENTINE RECEPTOR, CLASS XA-RELATED"/>
    <property type="match status" value="1"/>
</dbReference>
<dbReference type="InterPro" id="IPR005047">
    <property type="entry name" value="7TM_GPCR_serpentine_rcpt_Srxa"/>
</dbReference>
<evidence type="ECO:0000313" key="3">
    <source>
        <dbReference type="EMBL" id="UMM35577.1"/>
    </source>
</evidence>
<evidence type="ECO:0000259" key="2">
    <source>
        <dbReference type="Pfam" id="PF10328"/>
    </source>
</evidence>
<name>A0AAE9F6J8_CAEBR</name>
<dbReference type="EMBL" id="CP092624">
    <property type="protein sequence ID" value="UMM35577.1"/>
    <property type="molecule type" value="Genomic_DNA"/>
</dbReference>
<dbReference type="Proteomes" id="UP000829354">
    <property type="component" value="Chromosome V"/>
</dbReference>
<dbReference type="InterPro" id="IPR019430">
    <property type="entry name" value="7TM_GPCR_serpentine_rcpt_Srx"/>
</dbReference>
<keyword evidence="1" id="KW-1133">Transmembrane helix</keyword>
<reference evidence="3 4" key="1">
    <citation type="submission" date="2022-04" db="EMBL/GenBank/DDBJ databases">
        <title>Chromosome-level reference genomes for two strains of Caenorhabditis briggsae: an improved platform for comparative genomics.</title>
        <authorList>
            <person name="Stevens L."/>
            <person name="Andersen E."/>
        </authorList>
    </citation>
    <scope>NUCLEOTIDE SEQUENCE [LARGE SCALE GENOMIC DNA]</scope>
    <source>
        <strain evidence="3">VX34</strain>
        <tissue evidence="3">Whole-organism</tissue>
    </source>
</reference>
<protein>
    <recommendedName>
        <fullName evidence="2">7TM GPCR serpentine receptor class x (Srx) domain-containing protein</fullName>
    </recommendedName>
</protein>
<feature type="transmembrane region" description="Helical" evidence="1">
    <location>
        <begin position="39"/>
        <end position="58"/>
    </location>
</feature>
<feature type="transmembrane region" description="Helical" evidence="1">
    <location>
        <begin position="188"/>
        <end position="209"/>
    </location>
</feature>
<dbReference type="Pfam" id="PF10328">
    <property type="entry name" value="7TM_GPCR_Srx"/>
    <property type="match status" value="2"/>
</dbReference>
<evidence type="ECO:0000256" key="1">
    <source>
        <dbReference type="SAM" id="Phobius"/>
    </source>
</evidence>